<feature type="domain" description="RNase H type-1" evidence="1">
    <location>
        <begin position="16"/>
        <end position="177"/>
    </location>
</feature>
<protein>
    <recommendedName>
        <fullName evidence="1">RNase H type-1 domain-containing protein</fullName>
    </recommendedName>
</protein>
<dbReference type="Pfam" id="PF00075">
    <property type="entry name" value="RNase_H"/>
    <property type="match status" value="1"/>
</dbReference>
<dbReference type="EMBL" id="KF900542">
    <property type="protein sequence ID" value="AIE98730.1"/>
    <property type="molecule type" value="Genomic_DNA"/>
</dbReference>
<evidence type="ECO:0000313" key="2">
    <source>
        <dbReference type="EMBL" id="AIE98730.1"/>
    </source>
</evidence>
<accession>A0A075G3U5</accession>
<dbReference type="InterPro" id="IPR012337">
    <property type="entry name" value="RNaseH-like_sf"/>
</dbReference>
<reference evidence="2" key="1">
    <citation type="journal article" date="2014" name="Genome Biol. Evol.">
        <title>Pangenome evidence for extensive interdomain horizontal transfer affecting lineage core and shell genes in uncultured planktonic thaumarchaeota and euryarchaeota.</title>
        <authorList>
            <person name="Deschamps P."/>
            <person name="Zivanovic Y."/>
            <person name="Moreira D."/>
            <person name="Rodriguez-Valera F."/>
            <person name="Lopez-Garcia P."/>
        </authorList>
    </citation>
    <scope>NUCLEOTIDE SEQUENCE</scope>
</reference>
<proteinExistence type="predicted"/>
<dbReference type="InterPro" id="IPR002156">
    <property type="entry name" value="RNaseH_domain"/>
</dbReference>
<dbReference type="Gene3D" id="3.30.420.10">
    <property type="entry name" value="Ribonuclease H-like superfamily/Ribonuclease H"/>
    <property type="match status" value="1"/>
</dbReference>
<evidence type="ECO:0000259" key="1">
    <source>
        <dbReference type="PROSITE" id="PS50879"/>
    </source>
</evidence>
<organism evidence="2">
    <name type="scientific">uncultured marine group II/III euryarchaeote KM3_07_G11</name>
    <dbReference type="NCBI Taxonomy" id="1457840"/>
    <lineage>
        <taxon>Archaea</taxon>
        <taxon>Methanobacteriati</taxon>
        <taxon>Methanobacteriota</taxon>
        <taxon>environmental samples</taxon>
    </lineage>
</organism>
<dbReference type="PROSITE" id="PS50879">
    <property type="entry name" value="RNASE_H_1"/>
    <property type="match status" value="1"/>
</dbReference>
<dbReference type="SUPFAM" id="SSF53098">
    <property type="entry name" value="Ribonuclease H-like"/>
    <property type="match status" value="1"/>
</dbReference>
<dbReference type="GO" id="GO:0004523">
    <property type="term" value="F:RNA-DNA hybrid ribonuclease activity"/>
    <property type="evidence" value="ECO:0007669"/>
    <property type="project" value="InterPro"/>
</dbReference>
<dbReference type="GO" id="GO:0003676">
    <property type="term" value="F:nucleic acid binding"/>
    <property type="evidence" value="ECO:0007669"/>
    <property type="project" value="InterPro"/>
</dbReference>
<dbReference type="AlphaFoldDB" id="A0A075G3U5"/>
<dbReference type="InterPro" id="IPR036397">
    <property type="entry name" value="RNaseH_sf"/>
</dbReference>
<name>A0A075G3U5_9EURY</name>
<sequence>MKQTMSAAKRGGNGEIVAELSIYVDGSCQDNQNVTAETPAAWAYVVVEGDAGLGRGTGGILTEASGMVITEEEAEEFLGAEVGSNNTAELSALAHALRWLLIEGGDSSVAIYGDSEYALRIAQRIYRAKANKSLANRVQELWDEVTSIRSLTGIHVRAHKGHRWNERADHLAFRCMQGDQPLPLEFWKPGKR</sequence>